<dbReference type="CDD" id="cd09272">
    <property type="entry name" value="RNase_HI_RT_Ty1"/>
    <property type="match status" value="1"/>
</dbReference>
<evidence type="ECO:0000313" key="2">
    <source>
        <dbReference type="Proteomes" id="UP000765509"/>
    </source>
</evidence>
<name>A0A9Q3H5Q2_9BASI</name>
<protein>
    <submittedName>
        <fullName evidence="1">Uncharacterized protein</fullName>
    </submittedName>
</protein>
<organism evidence="1 2">
    <name type="scientific">Austropuccinia psidii MF-1</name>
    <dbReference type="NCBI Taxonomy" id="1389203"/>
    <lineage>
        <taxon>Eukaryota</taxon>
        <taxon>Fungi</taxon>
        <taxon>Dikarya</taxon>
        <taxon>Basidiomycota</taxon>
        <taxon>Pucciniomycotina</taxon>
        <taxon>Pucciniomycetes</taxon>
        <taxon>Pucciniales</taxon>
        <taxon>Sphaerophragmiaceae</taxon>
        <taxon>Austropuccinia</taxon>
    </lineage>
</organism>
<dbReference type="EMBL" id="AVOT02010801">
    <property type="protein sequence ID" value="MBW0490884.1"/>
    <property type="molecule type" value="Genomic_DNA"/>
</dbReference>
<dbReference type="AlphaFoldDB" id="A0A9Q3H5Q2"/>
<dbReference type="Proteomes" id="UP000765509">
    <property type="component" value="Unassembled WGS sequence"/>
</dbReference>
<keyword evidence="2" id="KW-1185">Reference proteome</keyword>
<comment type="caution">
    <text evidence="1">The sequence shown here is derived from an EMBL/GenBank/DDBJ whole genome shotgun (WGS) entry which is preliminary data.</text>
</comment>
<evidence type="ECO:0000313" key="1">
    <source>
        <dbReference type="EMBL" id="MBW0490884.1"/>
    </source>
</evidence>
<dbReference type="OrthoDB" id="2507387at2759"/>
<accession>A0A9Q3H5Q2</accession>
<sequence length="93" mass="10503">MQLLEEINLNEGNPTPQLLNDNKGAINLALSNANHNGLKTKNMDIKYHYICDLIKNSVINLKDVSTKLMAADFLTDSFVKEILLQSQRFLSLK</sequence>
<reference evidence="1" key="1">
    <citation type="submission" date="2021-03" db="EMBL/GenBank/DDBJ databases">
        <title>Draft genome sequence of rust myrtle Austropuccinia psidii MF-1, a brazilian biotype.</title>
        <authorList>
            <person name="Quecine M.C."/>
            <person name="Pachon D.M.R."/>
            <person name="Bonatelli M.L."/>
            <person name="Correr F.H."/>
            <person name="Franceschini L.M."/>
            <person name="Leite T.F."/>
            <person name="Margarido G.R.A."/>
            <person name="Almeida C.A."/>
            <person name="Ferrarezi J.A."/>
            <person name="Labate C.A."/>
        </authorList>
    </citation>
    <scope>NUCLEOTIDE SEQUENCE</scope>
    <source>
        <strain evidence="1">MF-1</strain>
    </source>
</reference>
<gene>
    <name evidence="1" type="ORF">O181_030599</name>
</gene>
<proteinExistence type="predicted"/>